<proteinExistence type="predicted"/>
<sequence>MLIEGSRLLNYPILSLHTATEIARVKALVVDPNYLKIVAFEVAVINSRKRLFLDANSIREFSKVGIIIDSDEEFVEQGDIIKLNEIIALGFVLDHMKVVSKKKSLLGHVQDFTVVTDNFQIMQLIVKRPIYKALIDPELVIGRSEVQEINDTEIVIKSDENAAMKKSGSLDFVPNFVNPFKDGKYIAHSENSTTE</sequence>
<comment type="caution">
    <text evidence="1">The sequence shown here is derived from an EMBL/GenBank/DDBJ whole genome shotgun (WGS) entry which is preliminary data.</text>
</comment>
<accession>A0A930HDK6</accession>
<dbReference type="EMBL" id="JABZQH010000337">
    <property type="protein sequence ID" value="MBF1352928.1"/>
    <property type="molecule type" value="Genomic_DNA"/>
</dbReference>
<dbReference type="Proteomes" id="UP000722050">
    <property type="component" value="Unassembled WGS sequence"/>
</dbReference>
<evidence type="ECO:0000313" key="1">
    <source>
        <dbReference type="EMBL" id="MBF1352928.1"/>
    </source>
</evidence>
<dbReference type="Gene3D" id="2.30.30.240">
    <property type="entry name" value="PRC-barrel domain"/>
    <property type="match status" value="1"/>
</dbReference>
<dbReference type="AlphaFoldDB" id="A0A930HDK6"/>
<protein>
    <recommendedName>
        <fullName evidence="3">PRC-barrel domain-containing protein</fullName>
    </recommendedName>
</protein>
<organism evidence="1 2">
    <name type="scientific">Mogibacterium diversum</name>
    <dbReference type="NCBI Taxonomy" id="114527"/>
    <lineage>
        <taxon>Bacteria</taxon>
        <taxon>Bacillati</taxon>
        <taxon>Bacillota</taxon>
        <taxon>Clostridia</taxon>
        <taxon>Peptostreptococcales</taxon>
        <taxon>Anaerovoracaceae</taxon>
        <taxon>Mogibacterium</taxon>
    </lineage>
</organism>
<gene>
    <name evidence="1" type="ORF">HXM71_07445</name>
</gene>
<evidence type="ECO:0008006" key="3">
    <source>
        <dbReference type="Google" id="ProtNLM"/>
    </source>
</evidence>
<name>A0A930HDK6_9FIRM</name>
<reference evidence="1" key="1">
    <citation type="submission" date="2020-04" db="EMBL/GenBank/DDBJ databases">
        <title>Deep metagenomics examines the oral microbiome during advanced dental caries in children, revealing novel taxa and co-occurrences with host molecules.</title>
        <authorList>
            <person name="Baker J.L."/>
            <person name="Morton J.T."/>
            <person name="Dinis M."/>
            <person name="Alvarez R."/>
            <person name="Tran N.C."/>
            <person name="Knight R."/>
            <person name="Edlund A."/>
        </authorList>
    </citation>
    <scope>NUCLEOTIDE SEQUENCE</scope>
    <source>
        <strain evidence="1">JCVI_24_bin.8</strain>
    </source>
</reference>
<evidence type="ECO:0000313" key="2">
    <source>
        <dbReference type="Proteomes" id="UP000722050"/>
    </source>
</evidence>